<keyword evidence="4" id="KW-1185">Reference proteome</keyword>
<protein>
    <submittedName>
        <fullName evidence="3">Carboxypeptidase regulatory-like domain-containing protein</fullName>
    </submittedName>
</protein>
<accession>A0A6I6AB94</accession>
<evidence type="ECO:0000313" key="4">
    <source>
        <dbReference type="Proteomes" id="UP000427281"/>
    </source>
</evidence>
<evidence type="ECO:0000313" key="3">
    <source>
        <dbReference type="EMBL" id="QGQ23583.1"/>
    </source>
</evidence>
<keyword evidence="2" id="KW-0732">Signal</keyword>
<proteinExistence type="predicted"/>
<dbReference type="RefSeq" id="WP_155364515.1">
    <property type="nucleotide sequence ID" value="NZ_CP043930.1"/>
</dbReference>
<dbReference type="KEGG" id="gim:F1728_13255"/>
<dbReference type="EMBL" id="CP043930">
    <property type="protein sequence ID" value="QGQ23583.1"/>
    <property type="molecule type" value="Genomic_DNA"/>
</dbReference>
<sequence length="141" mass="14515">MRGLINLKPKTVCTLATWSLLLAAITGCGGGGADTPELGEVTGTITLDGSPLPDAEVVFEPAAGAPSVGKTDEAGQYELAYNQDANGAVPGQHTVRISKFGEPGSPNDTENQIPAKFNANSKLTAEVKAGDNTVNFDLETK</sequence>
<evidence type="ECO:0000256" key="2">
    <source>
        <dbReference type="SAM" id="SignalP"/>
    </source>
</evidence>
<dbReference type="AlphaFoldDB" id="A0A6I6AB94"/>
<feature type="compositionally biased region" description="Polar residues" evidence="1">
    <location>
        <begin position="106"/>
        <end position="118"/>
    </location>
</feature>
<dbReference type="Proteomes" id="UP000427281">
    <property type="component" value="Chromosome"/>
</dbReference>
<dbReference type="PROSITE" id="PS51257">
    <property type="entry name" value="PROKAR_LIPOPROTEIN"/>
    <property type="match status" value="1"/>
</dbReference>
<feature type="region of interest" description="Disordered" evidence="1">
    <location>
        <begin position="96"/>
        <end position="118"/>
    </location>
</feature>
<dbReference type="Gene3D" id="2.60.40.1120">
    <property type="entry name" value="Carboxypeptidase-like, regulatory domain"/>
    <property type="match status" value="1"/>
</dbReference>
<dbReference type="GO" id="GO:0004180">
    <property type="term" value="F:carboxypeptidase activity"/>
    <property type="evidence" value="ECO:0007669"/>
    <property type="project" value="UniProtKB-KW"/>
</dbReference>
<keyword evidence="3" id="KW-0645">Protease</keyword>
<keyword evidence="3" id="KW-0121">Carboxypeptidase</keyword>
<feature type="chain" id="PRO_5026251162" evidence="2">
    <location>
        <begin position="34"/>
        <end position="141"/>
    </location>
</feature>
<evidence type="ECO:0000256" key="1">
    <source>
        <dbReference type="SAM" id="MobiDB-lite"/>
    </source>
</evidence>
<keyword evidence="3" id="KW-0378">Hydrolase</keyword>
<name>A0A6I6AB94_9PLAN</name>
<gene>
    <name evidence="3" type="ORF">F1728_13255</name>
</gene>
<reference evidence="3 4" key="1">
    <citation type="submission" date="2019-09" db="EMBL/GenBank/DDBJ databases">
        <title>Gimesia benthica sp. nov., a novel bacterium isolated from deep-sea water of the Northwest Indian Ocean.</title>
        <authorList>
            <person name="Dai X."/>
        </authorList>
    </citation>
    <scope>NUCLEOTIDE SEQUENCE [LARGE SCALE GENOMIC DNA]</scope>
    <source>
        <strain evidence="3 4">E7</strain>
    </source>
</reference>
<organism evidence="3 4">
    <name type="scientific">Gimesia benthica</name>
    <dbReference type="NCBI Taxonomy" id="2608982"/>
    <lineage>
        <taxon>Bacteria</taxon>
        <taxon>Pseudomonadati</taxon>
        <taxon>Planctomycetota</taxon>
        <taxon>Planctomycetia</taxon>
        <taxon>Planctomycetales</taxon>
        <taxon>Planctomycetaceae</taxon>
        <taxon>Gimesia</taxon>
    </lineage>
</organism>
<feature type="signal peptide" evidence="2">
    <location>
        <begin position="1"/>
        <end position="33"/>
    </location>
</feature>